<dbReference type="CDD" id="cd03443">
    <property type="entry name" value="PaaI_thioesterase"/>
    <property type="match status" value="1"/>
</dbReference>
<feature type="domain" description="Thioesterase" evidence="1">
    <location>
        <begin position="63"/>
        <end position="134"/>
    </location>
</feature>
<dbReference type="EMBL" id="JOKH01000009">
    <property type="protein sequence ID" value="KEQ13105.1"/>
    <property type="molecule type" value="Genomic_DNA"/>
</dbReference>
<evidence type="ECO:0000313" key="3">
    <source>
        <dbReference type="Proteomes" id="UP000028073"/>
    </source>
</evidence>
<dbReference type="SUPFAM" id="SSF54637">
    <property type="entry name" value="Thioesterase/thiol ester dehydrase-isomerase"/>
    <property type="match status" value="1"/>
</dbReference>
<comment type="caution">
    <text evidence="2">The sequence shown here is derived from an EMBL/GenBank/DDBJ whole genome shotgun (WGS) entry which is preliminary data.</text>
</comment>
<dbReference type="GO" id="GO:0016790">
    <property type="term" value="F:thiolester hydrolase activity"/>
    <property type="evidence" value="ECO:0007669"/>
    <property type="project" value="UniProtKB-ARBA"/>
</dbReference>
<accession>A0A081N3T2</accession>
<dbReference type="PANTHER" id="PTHR43240">
    <property type="entry name" value="1,4-DIHYDROXY-2-NAPHTHOYL-COA THIOESTERASE 1"/>
    <property type="match status" value="1"/>
</dbReference>
<dbReference type="RefSeq" id="WP_034842257.1">
    <property type="nucleotide sequence ID" value="NZ_JOKH01000009.1"/>
</dbReference>
<evidence type="ECO:0000313" key="2">
    <source>
        <dbReference type="EMBL" id="KEQ13105.1"/>
    </source>
</evidence>
<dbReference type="PANTHER" id="PTHR43240:SF3">
    <property type="entry name" value="THIOESTERASE DOMAIN-CONTAINING PROTEIN"/>
    <property type="match status" value="1"/>
</dbReference>
<dbReference type="InterPro" id="IPR029069">
    <property type="entry name" value="HotDog_dom_sf"/>
</dbReference>
<evidence type="ECO:0000259" key="1">
    <source>
        <dbReference type="Pfam" id="PF03061"/>
    </source>
</evidence>
<proteinExistence type="predicted"/>
<sequence>MKNQSAFREVLLQARSTSDYSRLTGLLPYARKIGMHCQSLGDDALFVLPENKENTGNPVLPALHGGVLGGFMEMSAAIHLMLFMDEPRIPKIVDFSIDYLRSSRIQDVFAECKVVRQGSRIANVSITAWQSRRETPVATARGNFRLDSN</sequence>
<dbReference type="Proteomes" id="UP000028073">
    <property type="component" value="Unassembled WGS sequence"/>
</dbReference>
<dbReference type="Pfam" id="PF03061">
    <property type="entry name" value="4HBT"/>
    <property type="match status" value="1"/>
</dbReference>
<dbReference type="Gene3D" id="3.10.129.10">
    <property type="entry name" value="Hotdog Thioesterase"/>
    <property type="match status" value="1"/>
</dbReference>
<dbReference type="InterPro" id="IPR006683">
    <property type="entry name" value="Thioestr_dom"/>
</dbReference>
<dbReference type="OrthoDB" id="9813158at2"/>
<keyword evidence="3" id="KW-1185">Reference proteome</keyword>
<dbReference type="STRING" id="1137799.GZ78_26490"/>
<name>A0A081N3T2_9GAMM</name>
<dbReference type="eggNOG" id="COG2050">
    <property type="taxonomic scope" value="Bacteria"/>
</dbReference>
<protein>
    <submittedName>
        <fullName evidence="2">Thioesterase</fullName>
    </submittedName>
</protein>
<reference evidence="2 3" key="1">
    <citation type="submission" date="2014-06" db="EMBL/GenBank/DDBJ databases">
        <title>Whole Genome Sequences of Three Symbiotic Endozoicomonas Bacteria.</title>
        <authorList>
            <person name="Neave M.J."/>
            <person name="Apprill A."/>
            <person name="Voolstra C.R."/>
        </authorList>
    </citation>
    <scope>NUCLEOTIDE SEQUENCE [LARGE SCALE GENOMIC DNA]</scope>
    <source>
        <strain evidence="2 3">DSM 25634</strain>
    </source>
</reference>
<dbReference type="AlphaFoldDB" id="A0A081N3T2"/>
<organism evidence="2 3">
    <name type="scientific">Endozoicomonas numazuensis</name>
    <dbReference type="NCBI Taxonomy" id="1137799"/>
    <lineage>
        <taxon>Bacteria</taxon>
        <taxon>Pseudomonadati</taxon>
        <taxon>Pseudomonadota</taxon>
        <taxon>Gammaproteobacteria</taxon>
        <taxon>Oceanospirillales</taxon>
        <taxon>Endozoicomonadaceae</taxon>
        <taxon>Endozoicomonas</taxon>
    </lineage>
</organism>
<gene>
    <name evidence="2" type="ORF">GZ78_26490</name>
</gene>